<feature type="chain" id="PRO_5029773869" description="Secreted protein" evidence="1">
    <location>
        <begin position="27"/>
        <end position="132"/>
    </location>
</feature>
<dbReference type="AlphaFoldDB" id="A0A7J8CZ74"/>
<comment type="caution">
    <text evidence="2">The sequence shown here is derived from an EMBL/GenBank/DDBJ whole genome shotgun (WGS) entry which is preliminary data.</text>
</comment>
<reference evidence="2 3" key="1">
    <citation type="journal article" date="2020" name="Nature">
        <title>Six reference-quality genomes reveal evolution of bat adaptations.</title>
        <authorList>
            <person name="Jebb D."/>
            <person name="Huang Z."/>
            <person name="Pippel M."/>
            <person name="Hughes G.M."/>
            <person name="Lavrichenko K."/>
            <person name="Devanna P."/>
            <person name="Winkler S."/>
            <person name="Jermiin L.S."/>
            <person name="Skirmuntt E.C."/>
            <person name="Katzourakis A."/>
            <person name="Burkitt-Gray L."/>
            <person name="Ray D.A."/>
            <person name="Sullivan K.A.M."/>
            <person name="Roscito J.G."/>
            <person name="Kirilenko B.M."/>
            <person name="Davalos L.M."/>
            <person name="Corthals A.P."/>
            <person name="Power M.L."/>
            <person name="Jones G."/>
            <person name="Ransome R.D."/>
            <person name="Dechmann D.K.N."/>
            <person name="Locatelli A.G."/>
            <person name="Puechmaille S.J."/>
            <person name="Fedrigo O."/>
            <person name="Jarvis E.D."/>
            <person name="Hiller M."/>
            <person name="Vernes S.C."/>
            <person name="Myers E.W."/>
            <person name="Teeling E.C."/>
        </authorList>
    </citation>
    <scope>NUCLEOTIDE SEQUENCE [LARGE SCALE GENOMIC DNA]</scope>
    <source>
        <strain evidence="2">MMolMol1</strain>
        <tissue evidence="2">Muscle</tissue>
    </source>
</reference>
<gene>
    <name evidence="2" type="ORF">HJG59_009480</name>
</gene>
<evidence type="ECO:0000313" key="3">
    <source>
        <dbReference type="Proteomes" id="UP000550707"/>
    </source>
</evidence>
<name>A0A7J8CZ74_MOLMO</name>
<protein>
    <recommendedName>
        <fullName evidence="4">Secreted protein</fullName>
    </recommendedName>
</protein>
<feature type="signal peptide" evidence="1">
    <location>
        <begin position="1"/>
        <end position="26"/>
    </location>
</feature>
<keyword evidence="1" id="KW-0732">Signal</keyword>
<keyword evidence="3" id="KW-1185">Reference proteome</keyword>
<evidence type="ECO:0000313" key="2">
    <source>
        <dbReference type="EMBL" id="KAF6416193.1"/>
    </source>
</evidence>
<organism evidence="2 3">
    <name type="scientific">Molossus molossus</name>
    <name type="common">Pallas' mastiff bat</name>
    <name type="synonym">Vespertilio molossus</name>
    <dbReference type="NCBI Taxonomy" id="27622"/>
    <lineage>
        <taxon>Eukaryota</taxon>
        <taxon>Metazoa</taxon>
        <taxon>Chordata</taxon>
        <taxon>Craniata</taxon>
        <taxon>Vertebrata</taxon>
        <taxon>Euteleostomi</taxon>
        <taxon>Mammalia</taxon>
        <taxon>Eutheria</taxon>
        <taxon>Laurasiatheria</taxon>
        <taxon>Chiroptera</taxon>
        <taxon>Yangochiroptera</taxon>
        <taxon>Molossidae</taxon>
        <taxon>Molossus</taxon>
    </lineage>
</organism>
<sequence length="132" mass="14685">MVTGRCKMPNTCVSILLCCMSIFLRAGLVINSSPPKAVGLQIVDVMLQRSIVFQRVHLSLMKALFNPTSLAARTWLLRYPCYKISDRSAADYFFDPDSSLPDFCLSSPSFTGAGQIPTVNFQYHSRVAPLFD</sequence>
<dbReference type="InParanoid" id="A0A7J8CZ74"/>
<evidence type="ECO:0000256" key="1">
    <source>
        <dbReference type="SAM" id="SignalP"/>
    </source>
</evidence>
<dbReference type="Proteomes" id="UP000550707">
    <property type="component" value="Unassembled WGS sequence"/>
</dbReference>
<proteinExistence type="predicted"/>
<dbReference type="EMBL" id="JACASF010000019">
    <property type="protein sequence ID" value="KAF6416193.1"/>
    <property type="molecule type" value="Genomic_DNA"/>
</dbReference>
<evidence type="ECO:0008006" key="4">
    <source>
        <dbReference type="Google" id="ProtNLM"/>
    </source>
</evidence>
<accession>A0A7J8CZ74</accession>